<evidence type="ECO:0000313" key="2">
    <source>
        <dbReference type="Proteomes" id="UP000198716"/>
    </source>
</evidence>
<name>A0A1I1TQQ7_9ACTN</name>
<evidence type="ECO:0000313" key="1">
    <source>
        <dbReference type="EMBL" id="SFD60834.1"/>
    </source>
</evidence>
<dbReference type="AlphaFoldDB" id="A0A1I1TQQ7"/>
<reference evidence="2" key="1">
    <citation type="submission" date="2016-10" db="EMBL/GenBank/DDBJ databases">
        <authorList>
            <person name="Varghese N."/>
            <person name="Submissions S."/>
        </authorList>
    </citation>
    <scope>NUCLEOTIDE SEQUENCE [LARGE SCALE GENOMIC DNA]</scope>
    <source>
        <strain evidence="2">DSM 45004</strain>
    </source>
</reference>
<accession>A0A1I1TQQ7</accession>
<dbReference type="EMBL" id="FOMZ01000001">
    <property type="protein sequence ID" value="SFD60834.1"/>
    <property type="molecule type" value="Genomic_DNA"/>
</dbReference>
<keyword evidence="2" id="KW-1185">Reference proteome</keyword>
<evidence type="ECO:0008006" key="3">
    <source>
        <dbReference type="Google" id="ProtNLM"/>
    </source>
</evidence>
<dbReference type="Proteomes" id="UP000198716">
    <property type="component" value="Unassembled WGS sequence"/>
</dbReference>
<proteinExistence type="predicted"/>
<protein>
    <recommendedName>
        <fullName evidence="3">DUF885 domain-containing protein</fullName>
    </recommendedName>
</protein>
<gene>
    <name evidence="1" type="ORF">SAMN04487819_101268</name>
</gene>
<organism evidence="1 2">
    <name type="scientific">Actinopolyspora alba</name>
    <dbReference type="NCBI Taxonomy" id="673379"/>
    <lineage>
        <taxon>Bacteria</taxon>
        <taxon>Bacillati</taxon>
        <taxon>Actinomycetota</taxon>
        <taxon>Actinomycetes</taxon>
        <taxon>Actinopolysporales</taxon>
        <taxon>Actinopolysporaceae</taxon>
        <taxon>Actinopolyspora</taxon>
        <taxon>Actinopolyspora alba group</taxon>
    </lineage>
</organism>
<sequence length="435" mass="48360">MLGMIRRKLSGRASLSGANAPIPAARTRHESRDLRYPADMPEAPVAEYLVLGLRFGRLSLGFVQSYTGDRALRGQVDREPAPLPGLLASQARGLRRTVRRAALDADRTDFLLGQLAALDCAARGLAGGPVSFAGRLRRRFQLEVDRTDPEHYAAVHDELAHWLPRGATLVERVANFRERERVPAEALPDCVRALSEAFRVRARAAFRLPVHERVTYRFRHDPSFGGLQHYLGGGRSVVTVSTAVPHRLSDLPRLLAHESYPGHHTQHCRGTLPEHDIALTDTPQCAVSEGLAERALDVLLGPAWGARVREVLHGILPVPAAEDLERMDAARRVLAGVRRDAALMLHEHGTDPHRVREYLRRWLLLDDSRARVLLERLSDPSAAAYAVVCPTAYELTGSWLDADGPEHRRARYERLLDRPLPPHTLRSELSGRIAA</sequence>